<dbReference type="PANTHER" id="PTHR38160">
    <property type="entry name" value="ZINC FINGER CCCH DOMAIN-CONTAINING PROTEIN 40"/>
    <property type="match status" value="1"/>
</dbReference>
<dbReference type="Proteomes" id="UP000053144">
    <property type="component" value="Chromosome 2"/>
</dbReference>
<evidence type="ECO:0000313" key="3">
    <source>
        <dbReference type="Proteomes" id="UP000053144"/>
    </source>
</evidence>
<reference evidence="3" key="1">
    <citation type="journal article" date="2015" name="Proc. Natl. Acad. Sci. U.S.A.">
        <title>Genome sequencing of adzuki bean (Vigna angularis) provides insight into high starch and low fat accumulation and domestication.</title>
        <authorList>
            <person name="Yang K."/>
            <person name="Tian Z."/>
            <person name="Chen C."/>
            <person name="Luo L."/>
            <person name="Zhao B."/>
            <person name="Wang Z."/>
            <person name="Yu L."/>
            <person name="Li Y."/>
            <person name="Sun Y."/>
            <person name="Li W."/>
            <person name="Chen Y."/>
            <person name="Li Y."/>
            <person name="Zhang Y."/>
            <person name="Ai D."/>
            <person name="Zhao J."/>
            <person name="Shang C."/>
            <person name="Ma Y."/>
            <person name="Wu B."/>
            <person name="Wang M."/>
            <person name="Gao L."/>
            <person name="Sun D."/>
            <person name="Zhang P."/>
            <person name="Guo F."/>
            <person name="Wang W."/>
            <person name="Li Y."/>
            <person name="Wang J."/>
            <person name="Varshney R.K."/>
            <person name="Wang J."/>
            <person name="Ling H.Q."/>
            <person name="Wan P."/>
        </authorList>
    </citation>
    <scope>NUCLEOTIDE SEQUENCE</scope>
    <source>
        <strain evidence="3">cv. Jingnong 6</strain>
    </source>
</reference>
<gene>
    <name evidence="2" type="ORF">LR48_Vigan02g068500</name>
</gene>
<sequence length="60" mass="7068">QLKKVDLGISALQNRKFQLEVYLDESIQEVDKLNSRIQELEAQLCEEECKRYLNVSISIR</sequence>
<protein>
    <submittedName>
        <fullName evidence="2">Uncharacterized protein</fullName>
    </submittedName>
</protein>
<accession>A0A0L9TVG0</accession>
<dbReference type="PANTHER" id="PTHR38160:SF1">
    <property type="entry name" value="ZINC FINGER CCCH DOMAIN-CONTAINING PROTEIN 40"/>
    <property type="match status" value="1"/>
</dbReference>
<feature type="non-terminal residue" evidence="2">
    <location>
        <position position="1"/>
    </location>
</feature>
<feature type="coiled-coil region" evidence="1">
    <location>
        <begin position="23"/>
        <end position="50"/>
    </location>
</feature>
<dbReference type="GO" id="GO:0046872">
    <property type="term" value="F:metal ion binding"/>
    <property type="evidence" value="ECO:0007669"/>
    <property type="project" value="InterPro"/>
</dbReference>
<dbReference type="AlphaFoldDB" id="A0A0L9TVG0"/>
<keyword evidence="1" id="KW-0175">Coiled coil</keyword>
<evidence type="ECO:0000313" key="2">
    <source>
        <dbReference type="EMBL" id="KOM34535.1"/>
    </source>
</evidence>
<proteinExistence type="predicted"/>
<dbReference type="InterPro" id="IPR045868">
    <property type="entry name" value="Znf_C3H13/40"/>
</dbReference>
<dbReference type="EMBL" id="CM003372">
    <property type="protein sequence ID" value="KOM34535.1"/>
    <property type="molecule type" value="Genomic_DNA"/>
</dbReference>
<evidence type="ECO:0000256" key="1">
    <source>
        <dbReference type="SAM" id="Coils"/>
    </source>
</evidence>
<dbReference type="Gramene" id="KOM34535">
    <property type="protein sequence ID" value="KOM34535"/>
    <property type="gene ID" value="LR48_Vigan02g068500"/>
</dbReference>
<name>A0A0L9TVG0_PHAAN</name>
<organism evidence="2 3">
    <name type="scientific">Phaseolus angularis</name>
    <name type="common">Azuki bean</name>
    <name type="synonym">Vigna angularis</name>
    <dbReference type="NCBI Taxonomy" id="3914"/>
    <lineage>
        <taxon>Eukaryota</taxon>
        <taxon>Viridiplantae</taxon>
        <taxon>Streptophyta</taxon>
        <taxon>Embryophyta</taxon>
        <taxon>Tracheophyta</taxon>
        <taxon>Spermatophyta</taxon>
        <taxon>Magnoliopsida</taxon>
        <taxon>eudicotyledons</taxon>
        <taxon>Gunneridae</taxon>
        <taxon>Pentapetalae</taxon>
        <taxon>rosids</taxon>
        <taxon>fabids</taxon>
        <taxon>Fabales</taxon>
        <taxon>Fabaceae</taxon>
        <taxon>Papilionoideae</taxon>
        <taxon>50 kb inversion clade</taxon>
        <taxon>NPAAA clade</taxon>
        <taxon>indigoferoid/millettioid clade</taxon>
        <taxon>Phaseoleae</taxon>
        <taxon>Vigna</taxon>
    </lineage>
</organism>